<proteinExistence type="predicted"/>
<evidence type="ECO:0000313" key="5">
    <source>
        <dbReference type="EMBL" id="MFJ4081382.1"/>
    </source>
</evidence>
<evidence type="ECO:0000256" key="2">
    <source>
        <dbReference type="ARBA" id="ARBA00023125"/>
    </source>
</evidence>
<feature type="domain" description="HTH luxR-type" evidence="4">
    <location>
        <begin position="181"/>
        <end position="247"/>
    </location>
</feature>
<dbReference type="Proteomes" id="UP001617511">
    <property type="component" value="Unassembled WGS sequence"/>
</dbReference>
<dbReference type="EMBL" id="JBIVGG010000009">
    <property type="protein sequence ID" value="MFJ4081382.1"/>
    <property type="molecule type" value="Genomic_DNA"/>
</dbReference>
<organism evidence="5 6">
    <name type="scientific">Streptomyces iakyrus</name>
    <dbReference type="NCBI Taxonomy" id="68219"/>
    <lineage>
        <taxon>Bacteria</taxon>
        <taxon>Bacillati</taxon>
        <taxon>Actinomycetota</taxon>
        <taxon>Actinomycetes</taxon>
        <taxon>Kitasatosporales</taxon>
        <taxon>Streptomycetaceae</taxon>
        <taxon>Streptomyces</taxon>
    </lineage>
</organism>
<dbReference type="PROSITE" id="PS00622">
    <property type="entry name" value="HTH_LUXR_1"/>
    <property type="match status" value="1"/>
</dbReference>
<gene>
    <name evidence="5" type="ORF">ACIP2Z_20770</name>
</gene>
<dbReference type="InterPro" id="IPR000792">
    <property type="entry name" value="Tscrpt_reg_LuxR_C"/>
</dbReference>
<dbReference type="Pfam" id="PF00196">
    <property type="entry name" value="GerE"/>
    <property type="match status" value="1"/>
</dbReference>
<keyword evidence="3" id="KW-0804">Transcription</keyword>
<dbReference type="PROSITE" id="PS50043">
    <property type="entry name" value="HTH_LUXR_2"/>
    <property type="match status" value="1"/>
</dbReference>
<accession>A0ABW8FH47</accession>
<sequence length="256" mass="28574">MTALSGRDAKLIHDLAKAILTEPEPLRVWPLLMERLTTDLPVDLAVLIDLDWKAGTGHALTGKPDWLHEAPLDTLIDTHMRVHPLLRHYAHSTDRTPLTLDEVADDRWWKSEAYRAGKAAIGIDRQLALPLSSRPGQIRGVIMSRSRHGFSDRDLEYAGLARSLLDTVSAHERVSLRMPRLGDPAAYGITAREMTVLTLLSEGLTAHAIGSRLRITEKTVVKHKENLYKKLRVHDRVTAINKARFLGLISPEPPVG</sequence>
<name>A0ABW8FH47_9ACTN</name>
<dbReference type="Gene3D" id="1.10.10.10">
    <property type="entry name" value="Winged helix-like DNA-binding domain superfamily/Winged helix DNA-binding domain"/>
    <property type="match status" value="1"/>
</dbReference>
<dbReference type="PANTHER" id="PTHR44688:SF25">
    <property type="entry name" value="HTH LUXR-TYPE DOMAIN-CONTAINING PROTEIN"/>
    <property type="match status" value="1"/>
</dbReference>
<keyword evidence="1" id="KW-0805">Transcription regulation</keyword>
<dbReference type="SMART" id="SM00421">
    <property type="entry name" value="HTH_LUXR"/>
    <property type="match status" value="1"/>
</dbReference>
<dbReference type="RefSeq" id="WP_388129671.1">
    <property type="nucleotide sequence ID" value="NZ_JBIADY010000001.1"/>
</dbReference>
<dbReference type="CDD" id="cd06170">
    <property type="entry name" value="LuxR_C_like"/>
    <property type="match status" value="1"/>
</dbReference>
<comment type="caution">
    <text evidence="5">The sequence shown here is derived from an EMBL/GenBank/DDBJ whole genome shotgun (WGS) entry which is preliminary data.</text>
</comment>
<dbReference type="SUPFAM" id="SSF46894">
    <property type="entry name" value="C-terminal effector domain of the bipartite response regulators"/>
    <property type="match status" value="1"/>
</dbReference>
<dbReference type="InterPro" id="IPR036388">
    <property type="entry name" value="WH-like_DNA-bd_sf"/>
</dbReference>
<evidence type="ECO:0000256" key="3">
    <source>
        <dbReference type="ARBA" id="ARBA00023163"/>
    </source>
</evidence>
<dbReference type="PANTHER" id="PTHR44688">
    <property type="entry name" value="DNA-BINDING TRANSCRIPTIONAL ACTIVATOR DEVR_DOSR"/>
    <property type="match status" value="1"/>
</dbReference>
<evidence type="ECO:0000259" key="4">
    <source>
        <dbReference type="PROSITE" id="PS50043"/>
    </source>
</evidence>
<reference evidence="5 6" key="1">
    <citation type="submission" date="2024-10" db="EMBL/GenBank/DDBJ databases">
        <title>The Natural Products Discovery Center: Release of the First 8490 Sequenced Strains for Exploring Actinobacteria Biosynthetic Diversity.</title>
        <authorList>
            <person name="Kalkreuter E."/>
            <person name="Kautsar S.A."/>
            <person name="Yang D."/>
            <person name="Bader C.D."/>
            <person name="Teijaro C.N."/>
            <person name="Fluegel L."/>
            <person name="Davis C.M."/>
            <person name="Simpson J.R."/>
            <person name="Lauterbach L."/>
            <person name="Steele A.D."/>
            <person name="Gui C."/>
            <person name="Meng S."/>
            <person name="Li G."/>
            <person name="Viehrig K."/>
            <person name="Ye F."/>
            <person name="Su P."/>
            <person name="Kiefer A.F."/>
            <person name="Nichols A."/>
            <person name="Cepeda A.J."/>
            <person name="Yan W."/>
            <person name="Fan B."/>
            <person name="Jiang Y."/>
            <person name="Adhikari A."/>
            <person name="Zheng C.-J."/>
            <person name="Schuster L."/>
            <person name="Cowan T.M."/>
            <person name="Smanski M.J."/>
            <person name="Chevrette M.G."/>
            <person name="De Carvalho L.P.S."/>
            <person name="Shen B."/>
        </authorList>
    </citation>
    <scope>NUCLEOTIDE SEQUENCE [LARGE SCALE GENOMIC DNA]</scope>
    <source>
        <strain evidence="5 6">NPDC089932</strain>
    </source>
</reference>
<dbReference type="PRINTS" id="PR00038">
    <property type="entry name" value="HTHLUXR"/>
</dbReference>
<keyword evidence="2" id="KW-0238">DNA-binding</keyword>
<evidence type="ECO:0000313" key="6">
    <source>
        <dbReference type="Proteomes" id="UP001617511"/>
    </source>
</evidence>
<evidence type="ECO:0000256" key="1">
    <source>
        <dbReference type="ARBA" id="ARBA00023015"/>
    </source>
</evidence>
<protein>
    <submittedName>
        <fullName evidence="5">LuxR C-terminal-related transcriptional regulator</fullName>
    </submittedName>
</protein>
<dbReference type="InterPro" id="IPR016032">
    <property type="entry name" value="Sig_transdc_resp-reg_C-effctor"/>
</dbReference>
<keyword evidence="6" id="KW-1185">Reference proteome</keyword>